<feature type="transmembrane region" description="Helical" evidence="1">
    <location>
        <begin position="220"/>
        <end position="243"/>
    </location>
</feature>
<organism evidence="2 3">
    <name type="scientific">Candidatus Gottesmanbacteria bacterium GW2011_GWA2_47_9</name>
    <dbReference type="NCBI Taxonomy" id="1618445"/>
    <lineage>
        <taxon>Bacteria</taxon>
        <taxon>Candidatus Gottesmaniibacteriota</taxon>
    </lineage>
</organism>
<dbReference type="EMBL" id="LCOY01000012">
    <property type="protein sequence ID" value="KKU88162.1"/>
    <property type="molecule type" value="Genomic_DNA"/>
</dbReference>
<name>A0A0G1U241_9BACT</name>
<evidence type="ECO:0000313" key="3">
    <source>
        <dbReference type="Proteomes" id="UP000034739"/>
    </source>
</evidence>
<feature type="transmembrane region" description="Helical" evidence="1">
    <location>
        <begin position="255"/>
        <end position="288"/>
    </location>
</feature>
<keyword evidence="1" id="KW-0812">Transmembrane</keyword>
<gene>
    <name evidence="2" type="ORF">UY16_C0012G0003</name>
</gene>
<feature type="transmembrane region" description="Helical" evidence="1">
    <location>
        <begin position="7"/>
        <end position="25"/>
    </location>
</feature>
<comment type="caution">
    <text evidence="2">The sequence shown here is derived from an EMBL/GenBank/DDBJ whole genome shotgun (WGS) entry which is preliminary data.</text>
</comment>
<reference evidence="2 3" key="1">
    <citation type="journal article" date="2015" name="Nature">
        <title>rRNA introns, odd ribosomes, and small enigmatic genomes across a large radiation of phyla.</title>
        <authorList>
            <person name="Brown C.T."/>
            <person name="Hug L.A."/>
            <person name="Thomas B.C."/>
            <person name="Sharon I."/>
            <person name="Castelle C.J."/>
            <person name="Singh A."/>
            <person name="Wilkins M.J."/>
            <person name="Williams K.H."/>
            <person name="Banfield J.F."/>
        </authorList>
    </citation>
    <scope>NUCLEOTIDE SEQUENCE [LARGE SCALE GENOMIC DNA]</scope>
</reference>
<feature type="transmembrane region" description="Helical" evidence="1">
    <location>
        <begin position="180"/>
        <end position="200"/>
    </location>
</feature>
<feature type="transmembrane region" description="Helical" evidence="1">
    <location>
        <begin position="71"/>
        <end position="88"/>
    </location>
</feature>
<dbReference type="AlphaFoldDB" id="A0A0G1U241"/>
<feature type="transmembrane region" description="Helical" evidence="1">
    <location>
        <begin position="147"/>
        <end position="168"/>
    </location>
</feature>
<dbReference type="Proteomes" id="UP000034739">
    <property type="component" value="Unassembled WGS sequence"/>
</dbReference>
<keyword evidence="1" id="KW-1133">Transmembrane helix</keyword>
<protein>
    <recommendedName>
        <fullName evidence="4">Glycosyltransferase RgtA/B/C/D-like domain-containing protein</fullName>
    </recommendedName>
</protein>
<sequence>MILLSSIILYIIHSLLILSTNINVYPEFFVFPWLVRLGYLPYRDFFDQHGFLLYYILAPFTIDKTLSSIKIIYFLFQTLNLTFFLIILRRTTNRAGFLLAGLIYVLASYYTSENNFWYEIPIALIFSLLYLLTLIKSFKRNLMMTALLASAASMIKPTAATIFIPLLYVYKSPKLIAHFALFWIGTVIYFLYQNGLYALIDNLFLFNRHYATYFSQNPVVFINLRFAKISLLIFLICFLFVLLQKKIKRATTILLFIFTSSIFLLPIFATYNLAPIVLFSTIFVAYAIKVSQKWWKYSLYAFLIFYIFVLFGYAKNRFATNAIRIPYIEQETTKRIVELVKTISIKNKGVFILGTQVELYFLLDKKPPTYFPFIVPWLTRYYPTIEQQLINEIKMNGVQIVLVPQPFSNYYKDFFALKNFIEENYSIATSSPDVQVYTKR</sequence>
<accession>A0A0G1U241</accession>
<keyword evidence="1" id="KW-0472">Membrane</keyword>
<feature type="transmembrane region" description="Helical" evidence="1">
    <location>
        <begin position="116"/>
        <end position="135"/>
    </location>
</feature>
<proteinExistence type="predicted"/>
<feature type="transmembrane region" description="Helical" evidence="1">
    <location>
        <begin position="294"/>
        <end position="314"/>
    </location>
</feature>
<evidence type="ECO:0008006" key="4">
    <source>
        <dbReference type="Google" id="ProtNLM"/>
    </source>
</evidence>
<evidence type="ECO:0000256" key="1">
    <source>
        <dbReference type="SAM" id="Phobius"/>
    </source>
</evidence>
<feature type="transmembrane region" description="Helical" evidence="1">
    <location>
        <begin position="94"/>
        <end position="111"/>
    </location>
</feature>
<evidence type="ECO:0000313" key="2">
    <source>
        <dbReference type="EMBL" id="KKU88162.1"/>
    </source>
</evidence>